<dbReference type="PANTHER" id="PTHR37306">
    <property type="entry name" value="COLICIN V PRODUCTION PROTEIN"/>
    <property type="match status" value="1"/>
</dbReference>
<feature type="compositionally biased region" description="Basic and acidic residues" evidence="5">
    <location>
        <begin position="163"/>
        <end position="187"/>
    </location>
</feature>
<dbReference type="OrthoDB" id="9810601at2"/>
<evidence type="ECO:0000256" key="3">
    <source>
        <dbReference type="ARBA" id="ARBA00022989"/>
    </source>
</evidence>
<evidence type="ECO:0000256" key="1">
    <source>
        <dbReference type="ARBA" id="ARBA00004141"/>
    </source>
</evidence>
<organism evidence="7 8">
    <name type="scientific">Acinetobacter apis</name>
    <dbReference type="NCBI Taxonomy" id="1229165"/>
    <lineage>
        <taxon>Bacteria</taxon>
        <taxon>Pseudomonadati</taxon>
        <taxon>Pseudomonadota</taxon>
        <taxon>Gammaproteobacteria</taxon>
        <taxon>Moraxellales</taxon>
        <taxon>Moraxellaceae</taxon>
        <taxon>Acinetobacter</taxon>
    </lineage>
</organism>
<dbReference type="GO" id="GO:0009403">
    <property type="term" value="P:toxin biosynthetic process"/>
    <property type="evidence" value="ECO:0007669"/>
    <property type="project" value="InterPro"/>
</dbReference>
<protein>
    <submittedName>
        <fullName evidence="7">Membrane protein required for colicin V production</fullName>
    </submittedName>
</protein>
<dbReference type="PANTHER" id="PTHR37306:SF1">
    <property type="entry name" value="COLICIN V PRODUCTION PROTEIN"/>
    <property type="match status" value="1"/>
</dbReference>
<keyword evidence="3 6" id="KW-1133">Transmembrane helix</keyword>
<keyword evidence="2 6" id="KW-0812">Transmembrane</keyword>
<evidence type="ECO:0000256" key="6">
    <source>
        <dbReference type="SAM" id="Phobius"/>
    </source>
</evidence>
<evidence type="ECO:0000256" key="4">
    <source>
        <dbReference type="ARBA" id="ARBA00023136"/>
    </source>
</evidence>
<evidence type="ECO:0000313" key="7">
    <source>
        <dbReference type="EMBL" id="SNQ28713.1"/>
    </source>
</evidence>
<dbReference type="GO" id="GO:0016020">
    <property type="term" value="C:membrane"/>
    <property type="evidence" value="ECO:0007669"/>
    <property type="project" value="UniProtKB-SubCell"/>
</dbReference>
<feature type="region of interest" description="Disordered" evidence="5">
    <location>
        <begin position="163"/>
        <end position="194"/>
    </location>
</feature>
<evidence type="ECO:0000256" key="5">
    <source>
        <dbReference type="SAM" id="MobiDB-lite"/>
    </source>
</evidence>
<name>A0A217EDZ0_9GAMM</name>
<sequence>MNTLDIIVCIVVVVGGISGLRQGLIQALANLVGWVLALYTGAKYANDVAPMMSGLSQDMVVQKIAAFAFIALIIIVLTWIVSAICNRLLKSLNLGPINRVAGSCLGVIKSLFVVLIMMQGAEPWVHTAQNWKQSKMVQLLMPYAPIATEISKDAAQEAIQHFHHSEAQTEPANRLEKSTIKRPESGHTIENPFN</sequence>
<feature type="transmembrane region" description="Helical" evidence="6">
    <location>
        <begin position="64"/>
        <end position="85"/>
    </location>
</feature>
<dbReference type="RefSeq" id="WP_088822742.1">
    <property type="nucleotide sequence ID" value="NZ_FZLN01000001.1"/>
</dbReference>
<evidence type="ECO:0000256" key="2">
    <source>
        <dbReference type="ARBA" id="ARBA00022692"/>
    </source>
</evidence>
<feature type="transmembrane region" description="Helical" evidence="6">
    <location>
        <begin position="97"/>
        <end position="118"/>
    </location>
</feature>
<dbReference type="EMBL" id="FZLN01000001">
    <property type="protein sequence ID" value="SNQ28713.1"/>
    <property type="molecule type" value="Genomic_DNA"/>
</dbReference>
<keyword evidence="4 6" id="KW-0472">Membrane</keyword>
<evidence type="ECO:0000313" key="8">
    <source>
        <dbReference type="Proteomes" id="UP000243463"/>
    </source>
</evidence>
<comment type="subcellular location">
    <subcellularLocation>
        <location evidence="1">Membrane</location>
        <topology evidence="1">Multi-pass membrane protein</topology>
    </subcellularLocation>
</comment>
<dbReference type="InterPro" id="IPR003825">
    <property type="entry name" value="Colicin-V_CvpA"/>
</dbReference>
<keyword evidence="8" id="KW-1185">Reference proteome</keyword>
<dbReference type="Pfam" id="PF02674">
    <property type="entry name" value="Colicin_V"/>
    <property type="match status" value="1"/>
</dbReference>
<accession>A0A217EDZ0</accession>
<proteinExistence type="predicted"/>
<gene>
    <name evidence="7" type="ORF">SAMN05444584_0638</name>
</gene>
<dbReference type="Proteomes" id="UP000243463">
    <property type="component" value="Unassembled WGS sequence"/>
</dbReference>
<reference evidence="8" key="1">
    <citation type="submission" date="2017-06" db="EMBL/GenBank/DDBJ databases">
        <authorList>
            <person name="Varghese N."/>
            <person name="Submissions S."/>
        </authorList>
    </citation>
    <scope>NUCLEOTIDE SEQUENCE [LARGE SCALE GENOMIC DNA]</scope>
    <source>
        <strain evidence="8">ANC 5114</strain>
    </source>
</reference>
<dbReference type="AlphaFoldDB" id="A0A217EDZ0"/>